<sequence>MEIEADESFKKAGAIPFKWEIRPGVPKLQHSNQPISPSLDHHRPLSKVDEPQEVTEKNQSRPITETQRKLRPPPAASFNFQSPNVEPRTRSFRSVPRARSDRYVQKLLTRPVMGVASEGCFPSPLLRGATEKKKKKKSKKSTGPEPEPDYMSDLETVSRWSVSTRKSVSPFHDSFSSHESSPRRPVNDADWPGFALF</sequence>
<proteinExistence type="predicted"/>
<dbReference type="EMBL" id="MLFT02000004">
    <property type="protein sequence ID" value="PHT50251.1"/>
    <property type="molecule type" value="Genomic_DNA"/>
</dbReference>
<accession>A0A2G2WYI1</accession>
<protein>
    <submittedName>
        <fullName evidence="2">Uncharacterized protein</fullName>
    </submittedName>
</protein>
<evidence type="ECO:0000313" key="3">
    <source>
        <dbReference type="Proteomes" id="UP000224567"/>
    </source>
</evidence>
<reference evidence="2 3" key="1">
    <citation type="journal article" date="2017" name="Genome Biol.">
        <title>New reference genome sequences of hot pepper reveal the massive evolution of plant disease-resistance genes by retroduplication.</title>
        <authorList>
            <person name="Kim S."/>
            <person name="Park J."/>
            <person name="Yeom S.I."/>
            <person name="Kim Y.M."/>
            <person name="Seo E."/>
            <person name="Kim K.T."/>
            <person name="Kim M.S."/>
            <person name="Lee J.M."/>
            <person name="Cheong K."/>
            <person name="Shin H.S."/>
            <person name="Kim S.B."/>
            <person name="Han K."/>
            <person name="Lee J."/>
            <person name="Park M."/>
            <person name="Lee H.A."/>
            <person name="Lee H.Y."/>
            <person name="Lee Y."/>
            <person name="Oh S."/>
            <person name="Lee J.H."/>
            <person name="Choi E."/>
            <person name="Choi E."/>
            <person name="Lee S.E."/>
            <person name="Jeon J."/>
            <person name="Kim H."/>
            <person name="Choi G."/>
            <person name="Song H."/>
            <person name="Lee J."/>
            <person name="Lee S.C."/>
            <person name="Kwon J.K."/>
            <person name="Lee H.Y."/>
            <person name="Koo N."/>
            <person name="Hong Y."/>
            <person name="Kim R.W."/>
            <person name="Kang W.H."/>
            <person name="Huh J.H."/>
            <person name="Kang B.C."/>
            <person name="Yang T.J."/>
            <person name="Lee Y.H."/>
            <person name="Bennetzen J.L."/>
            <person name="Choi D."/>
        </authorList>
    </citation>
    <scope>NUCLEOTIDE SEQUENCE [LARGE SCALE GENOMIC DNA]</scope>
    <source>
        <strain evidence="3">cv. PBC81</strain>
    </source>
</reference>
<keyword evidence="3" id="KW-1185">Reference proteome</keyword>
<name>A0A2G2WYI1_CAPBA</name>
<evidence type="ECO:0000256" key="1">
    <source>
        <dbReference type="SAM" id="MobiDB-lite"/>
    </source>
</evidence>
<feature type="compositionally biased region" description="Polar residues" evidence="1">
    <location>
        <begin position="158"/>
        <end position="167"/>
    </location>
</feature>
<dbReference type="AlphaFoldDB" id="A0A2G2WYI1"/>
<evidence type="ECO:0000313" key="2">
    <source>
        <dbReference type="EMBL" id="PHT50251.1"/>
    </source>
</evidence>
<gene>
    <name evidence="2" type="ORF">CQW23_09998</name>
</gene>
<feature type="region of interest" description="Disordered" evidence="1">
    <location>
        <begin position="24"/>
        <end position="197"/>
    </location>
</feature>
<organism evidence="2 3">
    <name type="scientific">Capsicum baccatum</name>
    <name type="common">Peruvian pepper</name>
    <dbReference type="NCBI Taxonomy" id="33114"/>
    <lineage>
        <taxon>Eukaryota</taxon>
        <taxon>Viridiplantae</taxon>
        <taxon>Streptophyta</taxon>
        <taxon>Embryophyta</taxon>
        <taxon>Tracheophyta</taxon>
        <taxon>Spermatophyta</taxon>
        <taxon>Magnoliopsida</taxon>
        <taxon>eudicotyledons</taxon>
        <taxon>Gunneridae</taxon>
        <taxon>Pentapetalae</taxon>
        <taxon>asterids</taxon>
        <taxon>lamiids</taxon>
        <taxon>Solanales</taxon>
        <taxon>Solanaceae</taxon>
        <taxon>Solanoideae</taxon>
        <taxon>Capsiceae</taxon>
        <taxon>Capsicum</taxon>
    </lineage>
</organism>
<dbReference type="Pfam" id="PF05097">
    <property type="entry name" value="DUF688"/>
    <property type="match status" value="1"/>
</dbReference>
<dbReference type="Proteomes" id="UP000224567">
    <property type="component" value="Unassembled WGS sequence"/>
</dbReference>
<reference evidence="3" key="2">
    <citation type="journal article" date="2017" name="J. Anim. Genet.">
        <title>Multiple reference genome sequences of hot pepper reveal the massive evolution of plant disease resistance genes by retroduplication.</title>
        <authorList>
            <person name="Kim S."/>
            <person name="Park J."/>
            <person name="Yeom S.-I."/>
            <person name="Kim Y.-M."/>
            <person name="Seo E."/>
            <person name="Kim K.-T."/>
            <person name="Kim M.-S."/>
            <person name="Lee J.M."/>
            <person name="Cheong K."/>
            <person name="Shin H.-S."/>
            <person name="Kim S.-B."/>
            <person name="Han K."/>
            <person name="Lee J."/>
            <person name="Park M."/>
            <person name="Lee H.-A."/>
            <person name="Lee H.-Y."/>
            <person name="Lee Y."/>
            <person name="Oh S."/>
            <person name="Lee J.H."/>
            <person name="Choi E."/>
            <person name="Choi E."/>
            <person name="Lee S.E."/>
            <person name="Jeon J."/>
            <person name="Kim H."/>
            <person name="Choi G."/>
            <person name="Song H."/>
            <person name="Lee J."/>
            <person name="Lee S.-C."/>
            <person name="Kwon J.-K."/>
            <person name="Lee H.-Y."/>
            <person name="Koo N."/>
            <person name="Hong Y."/>
            <person name="Kim R.W."/>
            <person name="Kang W.-H."/>
            <person name="Huh J.H."/>
            <person name="Kang B.-C."/>
            <person name="Yang T.-J."/>
            <person name="Lee Y.-H."/>
            <person name="Bennetzen J.L."/>
            <person name="Choi D."/>
        </authorList>
    </citation>
    <scope>NUCLEOTIDE SEQUENCE [LARGE SCALE GENOMIC DNA]</scope>
    <source>
        <strain evidence="3">cv. PBC81</strain>
    </source>
</reference>
<dbReference type="PANTHER" id="PTHR35466:SF4">
    <property type="entry name" value="EXPRESSED PROTEIN"/>
    <property type="match status" value="1"/>
</dbReference>
<feature type="compositionally biased region" description="Basic and acidic residues" evidence="1">
    <location>
        <begin position="39"/>
        <end position="59"/>
    </location>
</feature>
<dbReference type="OrthoDB" id="1110378at2759"/>
<dbReference type="PANTHER" id="PTHR35466">
    <property type="entry name" value="SERINE/ARGININE REPETITIVE MATRIX PROTEIN 1"/>
    <property type="match status" value="1"/>
</dbReference>
<dbReference type="InterPro" id="IPR007789">
    <property type="entry name" value="DUF688"/>
</dbReference>
<comment type="caution">
    <text evidence="2">The sequence shown here is derived from an EMBL/GenBank/DDBJ whole genome shotgun (WGS) entry which is preliminary data.</text>
</comment>